<feature type="domain" description="Acyl-CoA thioesterase 2 C-terminal" evidence="9">
    <location>
        <begin position="174"/>
        <end position="292"/>
    </location>
</feature>
<evidence type="ECO:0000259" key="10">
    <source>
        <dbReference type="Pfam" id="PF13622"/>
    </source>
</evidence>
<evidence type="ECO:0000256" key="6">
    <source>
        <dbReference type="ARBA" id="ARBA00050943"/>
    </source>
</evidence>
<name>A0A916Z5Y2_9SPHN</name>
<protein>
    <recommendedName>
        <fullName evidence="7">Acyl-CoA thioesterase 2</fullName>
        <ecNumber evidence="5">3.1.2.20</ecNumber>
    </recommendedName>
    <alternativeName>
        <fullName evidence="8">Thioesterase II</fullName>
    </alternativeName>
</protein>
<accession>A0A916Z5Y2</accession>
<evidence type="ECO:0000256" key="3">
    <source>
        <dbReference type="ARBA" id="ARBA00022801"/>
    </source>
</evidence>
<feature type="domain" description="Acyl-CoA thioesterase-like N-terminal HotDog" evidence="10">
    <location>
        <begin position="43"/>
        <end position="122"/>
    </location>
</feature>
<dbReference type="InterPro" id="IPR003703">
    <property type="entry name" value="Acyl_CoA_thio"/>
</dbReference>
<proteinExistence type="inferred from homology"/>
<sequence>MENDEQPFPEGMSETEKVAELVRLLTLEQQTENHFLGQRKLGGIGRIFGGQVVAQALAAAQLTVADDRRPHSLHAYFLRGGNEDYRIEFSVERDFDGGSFSNRRVIAAQNGVPILNLIASFHRHEDGYEHAAPMPDVPGPEDLEREDEVIRRLTGDKDGFSNLRRNRGYEVRIPGDRFLSGQLSNAPAFVWFKVMAPLPDDPAIHRLVLTYLSDYGLLSASLFPHDISLTTSAKVRPASLDHAIWFHCDARADDWLLYALDSPWAGNARGFNRGSFYTRDGRLVASTAQEGLIRPIKPKG</sequence>
<evidence type="ECO:0000256" key="1">
    <source>
        <dbReference type="ARBA" id="ARBA00006538"/>
    </source>
</evidence>
<keyword evidence="12" id="KW-1185">Reference proteome</keyword>
<evidence type="ECO:0000256" key="2">
    <source>
        <dbReference type="ARBA" id="ARBA00011881"/>
    </source>
</evidence>
<dbReference type="SUPFAM" id="SSF54637">
    <property type="entry name" value="Thioesterase/thiol ester dehydrase-isomerase"/>
    <property type="match status" value="2"/>
</dbReference>
<keyword evidence="3" id="KW-0378">Hydrolase</keyword>
<gene>
    <name evidence="11" type="ORF">GCM10010990_28940</name>
</gene>
<comment type="caution">
    <text evidence="11">The sequence shown here is derived from an EMBL/GenBank/DDBJ whole genome shotgun (WGS) entry which is preliminary data.</text>
</comment>
<dbReference type="FunFam" id="2.40.160.210:FF:000001">
    <property type="entry name" value="Acyl-CoA thioesterase II"/>
    <property type="match status" value="1"/>
</dbReference>
<dbReference type="PANTHER" id="PTHR11066">
    <property type="entry name" value="ACYL-COA THIOESTERASE"/>
    <property type="match status" value="1"/>
</dbReference>
<dbReference type="InterPro" id="IPR025652">
    <property type="entry name" value="TesB_C"/>
</dbReference>
<dbReference type="GO" id="GO:0006637">
    <property type="term" value="P:acyl-CoA metabolic process"/>
    <property type="evidence" value="ECO:0007669"/>
    <property type="project" value="InterPro"/>
</dbReference>
<organism evidence="11 12">
    <name type="scientific">Croceicoccus mobilis</name>
    <dbReference type="NCBI Taxonomy" id="1703339"/>
    <lineage>
        <taxon>Bacteria</taxon>
        <taxon>Pseudomonadati</taxon>
        <taxon>Pseudomonadota</taxon>
        <taxon>Alphaproteobacteria</taxon>
        <taxon>Sphingomonadales</taxon>
        <taxon>Erythrobacteraceae</taxon>
        <taxon>Croceicoccus</taxon>
    </lineage>
</organism>
<evidence type="ECO:0000256" key="7">
    <source>
        <dbReference type="ARBA" id="ARBA00071120"/>
    </source>
</evidence>
<dbReference type="CDD" id="cd03445">
    <property type="entry name" value="Thioesterase_II_repeat2"/>
    <property type="match status" value="1"/>
</dbReference>
<evidence type="ECO:0000313" key="11">
    <source>
        <dbReference type="EMBL" id="GGD77435.1"/>
    </source>
</evidence>
<comment type="catalytic activity">
    <reaction evidence="6">
        <text>a fatty acyl-CoA + H2O = a fatty acid + CoA + H(+)</text>
        <dbReference type="Rhea" id="RHEA:16781"/>
        <dbReference type="ChEBI" id="CHEBI:15377"/>
        <dbReference type="ChEBI" id="CHEBI:15378"/>
        <dbReference type="ChEBI" id="CHEBI:28868"/>
        <dbReference type="ChEBI" id="CHEBI:57287"/>
        <dbReference type="ChEBI" id="CHEBI:77636"/>
        <dbReference type="EC" id="3.1.2.20"/>
    </reaction>
    <physiologicalReaction direction="left-to-right" evidence="6">
        <dbReference type="Rhea" id="RHEA:16782"/>
    </physiologicalReaction>
</comment>
<evidence type="ECO:0000256" key="5">
    <source>
        <dbReference type="ARBA" id="ARBA00038894"/>
    </source>
</evidence>
<keyword evidence="4" id="KW-0443">Lipid metabolism</keyword>
<dbReference type="AlphaFoldDB" id="A0A916Z5Y2"/>
<dbReference type="Pfam" id="PF02551">
    <property type="entry name" value="Acyl_CoA_thio"/>
    <property type="match status" value="1"/>
</dbReference>
<dbReference type="RefSeq" id="WP_066768909.1">
    <property type="nucleotide sequence ID" value="NZ_BMIP01000007.1"/>
</dbReference>
<dbReference type="EC" id="3.1.2.20" evidence="5"/>
<evidence type="ECO:0000313" key="12">
    <source>
        <dbReference type="Proteomes" id="UP000612349"/>
    </source>
</evidence>
<dbReference type="PANTHER" id="PTHR11066:SF34">
    <property type="entry name" value="ACYL-COENZYME A THIOESTERASE 8"/>
    <property type="match status" value="1"/>
</dbReference>
<dbReference type="EMBL" id="BMIP01000007">
    <property type="protein sequence ID" value="GGD77435.1"/>
    <property type="molecule type" value="Genomic_DNA"/>
</dbReference>
<dbReference type="GO" id="GO:0009062">
    <property type="term" value="P:fatty acid catabolic process"/>
    <property type="evidence" value="ECO:0007669"/>
    <property type="project" value="TreeGrafter"/>
</dbReference>
<evidence type="ECO:0000256" key="8">
    <source>
        <dbReference type="ARBA" id="ARBA00079653"/>
    </source>
</evidence>
<dbReference type="CDD" id="cd03444">
    <property type="entry name" value="Thioesterase_II_repeat1"/>
    <property type="match status" value="1"/>
</dbReference>
<comment type="subunit">
    <text evidence="2">Homotetramer.</text>
</comment>
<reference evidence="11" key="2">
    <citation type="submission" date="2020-09" db="EMBL/GenBank/DDBJ databases">
        <authorList>
            <person name="Sun Q."/>
            <person name="Zhou Y."/>
        </authorList>
    </citation>
    <scope>NUCLEOTIDE SEQUENCE</scope>
    <source>
        <strain evidence="11">CGMCC 1.15360</strain>
    </source>
</reference>
<comment type="similarity">
    <text evidence="1">Belongs to the C/M/P thioester hydrolase family.</text>
</comment>
<dbReference type="Gene3D" id="2.40.160.210">
    <property type="entry name" value="Acyl-CoA thioesterase, double hotdog domain"/>
    <property type="match status" value="1"/>
</dbReference>
<dbReference type="InterPro" id="IPR042171">
    <property type="entry name" value="Acyl-CoA_hotdog"/>
</dbReference>
<dbReference type="Pfam" id="PF13622">
    <property type="entry name" value="4HBT_3"/>
    <property type="match status" value="1"/>
</dbReference>
<reference evidence="11" key="1">
    <citation type="journal article" date="2014" name="Int. J. Syst. Evol. Microbiol.">
        <title>Complete genome sequence of Corynebacterium casei LMG S-19264T (=DSM 44701T), isolated from a smear-ripened cheese.</title>
        <authorList>
            <consortium name="US DOE Joint Genome Institute (JGI-PGF)"/>
            <person name="Walter F."/>
            <person name="Albersmeier A."/>
            <person name="Kalinowski J."/>
            <person name="Ruckert C."/>
        </authorList>
    </citation>
    <scope>NUCLEOTIDE SEQUENCE</scope>
    <source>
        <strain evidence="11">CGMCC 1.15360</strain>
    </source>
</reference>
<dbReference type="GO" id="GO:0005829">
    <property type="term" value="C:cytosol"/>
    <property type="evidence" value="ECO:0007669"/>
    <property type="project" value="TreeGrafter"/>
</dbReference>
<dbReference type="GO" id="GO:0047617">
    <property type="term" value="F:fatty acyl-CoA hydrolase activity"/>
    <property type="evidence" value="ECO:0007669"/>
    <property type="project" value="UniProtKB-EC"/>
</dbReference>
<dbReference type="InterPro" id="IPR029069">
    <property type="entry name" value="HotDog_dom_sf"/>
</dbReference>
<evidence type="ECO:0000256" key="4">
    <source>
        <dbReference type="ARBA" id="ARBA00023098"/>
    </source>
</evidence>
<dbReference type="Proteomes" id="UP000612349">
    <property type="component" value="Unassembled WGS sequence"/>
</dbReference>
<dbReference type="InterPro" id="IPR049449">
    <property type="entry name" value="TesB_ACOT8-like_N"/>
</dbReference>
<evidence type="ECO:0000259" key="9">
    <source>
        <dbReference type="Pfam" id="PF02551"/>
    </source>
</evidence>